<feature type="transmembrane region" description="Helical" evidence="1">
    <location>
        <begin position="288"/>
        <end position="308"/>
    </location>
</feature>
<comment type="caution">
    <text evidence="2">The sequence shown here is derived from an EMBL/GenBank/DDBJ whole genome shotgun (WGS) entry which is preliminary data.</text>
</comment>
<feature type="non-terminal residue" evidence="2">
    <location>
        <position position="1"/>
    </location>
</feature>
<evidence type="ECO:0000313" key="3">
    <source>
        <dbReference type="Proteomes" id="UP000077671"/>
    </source>
</evidence>
<reference evidence="2" key="2">
    <citation type="journal article" date="2019" name="IMA Fungus">
        <title>Genome sequencing and comparison of five Tilletia species to identify candidate genes for the detection of regulated species infecting wheat.</title>
        <authorList>
            <person name="Nguyen H.D.T."/>
            <person name="Sultana T."/>
            <person name="Kesanakurti P."/>
            <person name="Hambleton S."/>
        </authorList>
    </citation>
    <scope>NUCLEOTIDE SEQUENCE</scope>
    <source>
        <strain evidence="2">DAOMC 238032</strain>
    </source>
</reference>
<dbReference type="InterPro" id="IPR004242">
    <property type="entry name" value="Transposase_21"/>
</dbReference>
<accession>A0A8T8STG7</accession>
<gene>
    <name evidence="2" type="ORF">A4X03_0g7180</name>
</gene>
<dbReference type="Proteomes" id="UP000077671">
    <property type="component" value="Unassembled WGS sequence"/>
</dbReference>
<keyword evidence="1" id="KW-0472">Membrane</keyword>
<dbReference type="AlphaFoldDB" id="A0A8T8STG7"/>
<organism evidence="2 3">
    <name type="scientific">Tilletia caries</name>
    <name type="common">wheat bunt fungus</name>
    <dbReference type="NCBI Taxonomy" id="13290"/>
    <lineage>
        <taxon>Eukaryota</taxon>
        <taxon>Fungi</taxon>
        <taxon>Dikarya</taxon>
        <taxon>Basidiomycota</taxon>
        <taxon>Ustilaginomycotina</taxon>
        <taxon>Exobasidiomycetes</taxon>
        <taxon>Tilletiales</taxon>
        <taxon>Tilletiaceae</taxon>
        <taxon>Tilletia</taxon>
    </lineage>
</organism>
<reference evidence="2" key="1">
    <citation type="submission" date="2016-04" db="EMBL/GenBank/DDBJ databases">
        <authorList>
            <person name="Nguyen H.D."/>
            <person name="Kesanakurti P."/>
            <person name="Cullis J."/>
            <person name="Levesque C.A."/>
            <person name="Hambleton S."/>
        </authorList>
    </citation>
    <scope>NUCLEOTIDE SEQUENCE</scope>
    <source>
        <strain evidence="2">DAOMC 238032</strain>
    </source>
</reference>
<keyword evidence="1" id="KW-1133">Transmembrane helix</keyword>
<evidence type="ECO:0000313" key="2">
    <source>
        <dbReference type="EMBL" id="KAE8246972.1"/>
    </source>
</evidence>
<evidence type="ECO:0000256" key="1">
    <source>
        <dbReference type="SAM" id="Phobius"/>
    </source>
</evidence>
<protein>
    <submittedName>
        <fullName evidence="2">Uncharacterized protein</fullName>
    </submittedName>
</protein>
<name>A0A8T8STG7_9BASI</name>
<dbReference type="EMBL" id="LWDD02001603">
    <property type="protein sequence ID" value="KAE8246972.1"/>
    <property type="molecule type" value="Genomic_DNA"/>
</dbReference>
<dbReference type="Pfam" id="PF02992">
    <property type="entry name" value="Transposase_21"/>
    <property type="match status" value="1"/>
</dbReference>
<sequence>HDAFILSTDGSQIIDKKVSNAWIVLLTSLSIPIEHRFRRKETFVTTVIPGPNNPADIDSFLWPIMEEMAQLARGVWMWDGAREEWFLWRAWLVAAAADQQASSKLNRMTGPTGRLGCKTCHIIANYAEEGQTVGHFPLTTVDGDPRRAAWRPDEYDPFNLPLRDDDSYAENLEQLEDCVTNADRAEVQKETGVGGRPLLAWSPAFTMPTFFPSDVFHLFGCNIPSLIWEILIDPHEGDPFSLSEDQQEQFGEVILGAGRDLPTIFSSAPLRDPGTNAKAHYKMFEWSLVIYLYLVPFLVSIAAPLPVIDMIMHLETAVRIATSDGGCNSTELHDMQGQFKAFVSAWETPYIRGEPSLLYRATISVHHLLHVWYFIYCHGSVQITSQARCEREVGLVKRSLRSHKSPFVGMMNNVLQREHLRIIDILLDDRQEEEEQDEARARTFRLETIIRDDRHRPLTEDEQEDEGQAIQQYQQLGLIPTPCPPLIRRGKLVLPARVGTRQASVRGSRIESDRSRKACRFSAMTPEGLIYGEALHFVCTDGQDRDGEVQHGRHVFDGRHVFVIMRKLEIVDDGGGIVRGT</sequence>
<keyword evidence="1" id="KW-0812">Transmembrane</keyword>
<proteinExistence type="predicted"/>